<dbReference type="InterPro" id="IPR035892">
    <property type="entry name" value="C2_domain_sf"/>
</dbReference>
<evidence type="ECO:0000256" key="8">
    <source>
        <dbReference type="ARBA" id="ARBA00023055"/>
    </source>
</evidence>
<keyword evidence="8" id="KW-0445">Lipid transport</keyword>
<protein>
    <recommendedName>
        <fullName evidence="18">Meiotically up-regulated gene 190 protein</fullName>
    </recommendedName>
</protein>
<dbReference type="PANTHER" id="PTHR47348">
    <property type="entry name" value="MEIOTICALLY UP-REGULATED GENE 190 PROTEIN"/>
    <property type="match status" value="1"/>
</dbReference>
<keyword evidence="3" id="KW-0597">Phosphoprotein</keyword>
<dbReference type="PROSITE" id="PS50004">
    <property type="entry name" value="C2"/>
    <property type="match status" value="2"/>
</dbReference>
<organism evidence="16 17">
    <name type="scientific">Mycena albidolilacea</name>
    <dbReference type="NCBI Taxonomy" id="1033008"/>
    <lineage>
        <taxon>Eukaryota</taxon>
        <taxon>Fungi</taxon>
        <taxon>Dikarya</taxon>
        <taxon>Basidiomycota</taxon>
        <taxon>Agaricomycotina</taxon>
        <taxon>Agaricomycetes</taxon>
        <taxon>Agaricomycetidae</taxon>
        <taxon>Agaricales</taxon>
        <taxon>Marasmiineae</taxon>
        <taxon>Mycenaceae</taxon>
        <taxon>Mycena</taxon>
    </lineage>
</organism>
<feature type="compositionally biased region" description="Polar residues" evidence="12">
    <location>
        <begin position="1"/>
        <end position="12"/>
    </location>
</feature>
<evidence type="ECO:0000256" key="12">
    <source>
        <dbReference type="SAM" id="MobiDB-lite"/>
    </source>
</evidence>
<dbReference type="GO" id="GO:0008289">
    <property type="term" value="F:lipid binding"/>
    <property type="evidence" value="ECO:0007669"/>
    <property type="project" value="UniProtKB-KW"/>
</dbReference>
<dbReference type="GO" id="GO:0006869">
    <property type="term" value="P:lipid transport"/>
    <property type="evidence" value="ECO:0007669"/>
    <property type="project" value="UniProtKB-KW"/>
</dbReference>
<feature type="compositionally biased region" description="Low complexity" evidence="12">
    <location>
        <begin position="13"/>
        <end position="33"/>
    </location>
</feature>
<dbReference type="SMART" id="SM00239">
    <property type="entry name" value="C2"/>
    <property type="match status" value="2"/>
</dbReference>
<dbReference type="SUPFAM" id="SSF49562">
    <property type="entry name" value="C2 domain (Calcium/lipid-binding domain, CaLB)"/>
    <property type="match status" value="2"/>
</dbReference>
<keyword evidence="11" id="KW-0175">Coiled coil</keyword>
<feature type="domain" description="C2" evidence="14">
    <location>
        <begin position="373"/>
        <end position="505"/>
    </location>
</feature>
<dbReference type="Pfam" id="PF00168">
    <property type="entry name" value="C2"/>
    <property type="match status" value="2"/>
</dbReference>
<keyword evidence="7 13" id="KW-1133">Transmembrane helix</keyword>
<dbReference type="EMBL" id="JARIHO010000009">
    <property type="protein sequence ID" value="KAJ7355375.1"/>
    <property type="molecule type" value="Genomic_DNA"/>
</dbReference>
<evidence type="ECO:0000256" key="5">
    <source>
        <dbReference type="ARBA" id="ARBA00022737"/>
    </source>
</evidence>
<evidence type="ECO:0000256" key="4">
    <source>
        <dbReference type="ARBA" id="ARBA00022692"/>
    </source>
</evidence>
<feature type="transmembrane region" description="Helical" evidence="13">
    <location>
        <begin position="97"/>
        <end position="118"/>
    </location>
</feature>
<keyword evidence="2" id="KW-0813">Transport</keyword>
<evidence type="ECO:0000256" key="6">
    <source>
        <dbReference type="ARBA" id="ARBA00022824"/>
    </source>
</evidence>
<dbReference type="Pfam" id="PF25331">
    <property type="entry name" value="C2_Mug190_3rd"/>
    <property type="match status" value="1"/>
</dbReference>
<keyword evidence="6" id="KW-0256">Endoplasmic reticulum</keyword>
<evidence type="ECO:0000259" key="15">
    <source>
        <dbReference type="PROSITE" id="PS51847"/>
    </source>
</evidence>
<feature type="region of interest" description="Disordered" evidence="12">
    <location>
        <begin position="1"/>
        <end position="43"/>
    </location>
</feature>
<dbReference type="GO" id="GO:0061817">
    <property type="term" value="P:endoplasmic reticulum-plasma membrane tethering"/>
    <property type="evidence" value="ECO:0007669"/>
    <property type="project" value="InterPro"/>
</dbReference>
<dbReference type="CDD" id="cd04052">
    <property type="entry name" value="C2B_Tricalbin-like"/>
    <property type="match status" value="1"/>
</dbReference>
<dbReference type="InterPro" id="IPR037765">
    <property type="entry name" value="C2B_Tricalbin"/>
</dbReference>
<dbReference type="AlphaFoldDB" id="A0AAD7ACU5"/>
<comment type="caution">
    <text evidence="16">The sequence shown here is derived from an EMBL/GenBank/DDBJ whole genome shotgun (WGS) entry which is preliminary data.</text>
</comment>
<sequence>MSASPGPASSGQRTPTPSASRSTSSRTVTDPVTHLALPVHDNTSEELLAVSTKSTPSSENPPNLDSLRHSQMNDVVDAEARKDDVVNNVRQTRTETATIVAATAFGSSLSILLLSRLLNGVKAGWAGTVFSIGMCGILGLVAPASVLYFWNPKSPIQLDGEETQLHKPESDSPETAAWFNTLLHSLWPIVNPSLFISVADMLEDALQASLPKLIHGVRVADIGQGSEALRILAIRSLEAGDATRSSDDEGDFINLEVAVAFRARAHGKSLKDRSGNPHILMEFQVAGGLLLPVWIELTGLVATTRMRIQLMPNPPFLSAMTLTFLGQPKVTLKCTPLAKSFLNVMDIPGLSGWLQSAIDAAVGEYVAPRSLNLDLKTMLSGRDQMDTATVGIVVVIIKSAVGHKDGDGGKFWESKAEKRGDPYATIGWGKWGKPVWSSRIIENEGSPVWEEIAVLLVGPSELNAKEKLRVQVWDSDRGAADDLLGTVEVNLHDLMNDSKSQNQMSSRTDGFTDINGTEWPGELRWDVGYFAKTTLEQHLIEKGENVDEVKRAIAHDTERELREAETLEHDAQAEIDKQKQADLKDRSDEIIAGSPPIEKWPSGILTIQIEQIRGLVVQNARGSAVDDEAEDEGAQDLPSAYCTVILNHSRVYKTRTKLKTNKPFFAASTERFIKDWRTATVIIAVRDSRQHEIDPLIGVVVLPLKTVLQARSQINEAFPLVGGIGFGRIQLSLVFRSVQARLPKPLLGWDIATLDIQPHARATGGTLPADLTACRLVLRTVNAKGKMRPQPDGGWAQKRGKPVRLAVKRRFGECLLVEFRKNSLGPDHTPAFGTLWLKDVADEEEAVVQVPVWRSGHGALERARVNAEQPGEGAERVGTLELTVKMWPGLSGYHKALAENDANLADVMQVLDAAEEVGEGDSAHDSLYDGESSSDSEDEGANESKTQNGEGEGGILSEVKGYRERKEELHRKHRGMMQWSAVRKLAWVGHNVEEAAGGVEQKVKSKFKHHQAEQGMDVEA</sequence>
<feature type="compositionally biased region" description="Acidic residues" evidence="12">
    <location>
        <begin position="932"/>
        <end position="941"/>
    </location>
</feature>
<dbReference type="InterPro" id="IPR000008">
    <property type="entry name" value="C2_dom"/>
</dbReference>
<evidence type="ECO:0000256" key="7">
    <source>
        <dbReference type="ARBA" id="ARBA00022989"/>
    </source>
</evidence>
<feature type="domain" description="C2" evidence="14">
    <location>
        <begin position="586"/>
        <end position="718"/>
    </location>
</feature>
<evidence type="ECO:0000256" key="11">
    <source>
        <dbReference type="SAM" id="Coils"/>
    </source>
</evidence>
<feature type="domain" description="SMP-LTD" evidence="15">
    <location>
        <begin position="172"/>
        <end position="376"/>
    </location>
</feature>
<gene>
    <name evidence="16" type="ORF">DFH08DRAFT_737166</name>
</gene>
<dbReference type="GO" id="GO:0005789">
    <property type="term" value="C:endoplasmic reticulum membrane"/>
    <property type="evidence" value="ECO:0007669"/>
    <property type="project" value="UniProtKB-SubCell"/>
</dbReference>
<evidence type="ECO:0000256" key="1">
    <source>
        <dbReference type="ARBA" id="ARBA00004586"/>
    </source>
</evidence>
<keyword evidence="10 13" id="KW-0472">Membrane</keyword>
<keyword evidence="4 13" id="KW-0812">Transmembrane</keyword>
<reference evidence="16" key="1">
    <citation type="submission" date="2023-03" db="EMBL/GenBank/DDBJ databases">
        <title>Massive genome expansion in bonnet fungi (Mycena s.s.) driven by repeated elements and novel gene families across ecological guilds.</title>
        <authorList>
            <consortium name="Lawrence Berkeley National Laboratory"/>
            <person name="Harder C.B."/>
            <person name="Miyauchi S."/>
            <person name="Viragh M."/>
            <person name="Kuo A."/>
            <person name="Thoen E."/>
            <person name="Andreopoulos B."/>
            <person name="Lu D."/>
            <person name="Skrede I."/>
            <person name="Drula E."/>
            <person name="Henrissat B."/>
            <person name="Morin E."/>
            <person name="Kohler A."/>
            <person name="Barry K."/>
            <person name="LaButti K."/>
            <person name="Morin E."/>
            <person name="Salamov A."/>
            <person name="Lipzen A."/>
            <person name="Mereny Z."/>
            <person name="Hegedus B."/>
            <person name="Baldrian P."/>
            <person name="Stursova M."/>
            <person name="Weitz H."/>
            <person name="Taylor A."/>
            <person name="Grigoriev I.V."/>
            <person name="Nagy L.G."/>
            <person name="Martin F."/>
            <person name="Kauserud H."/>
        </authorList>
    </citation>
    <scope>NUCLEOTIDE SEQUENCE</scope>
    <source>
        <strain evidence="16">CBHHK002</strain>
    </source>
</reference>
<accession>A0AAD7ACU5</accession>
<evidence type="ECO:0000259" key="14">
    <source>
        <dbReference type="PROSITE" id="PS50004"/>
    </source>
</evidence>
<evidence type="ECO:0000256" key="2">
    <source>
        <dbReference type="ARBA" id="ARBA00022448"/>
    </source>
</evidence>
<dbReference type="PROSITE" id="PS51847">
    <property type="entry name" value="SMP"/>
    <property type="match status" value="1"/>
</dbReference>
<evidence type="ECO:0000256" key="13">
    <source>
        <dbReference type="SAM" id="Phobius"/>
    </source>
</evidence>
<evidence type="ECO:0000313" key="17">
    <source>
        <dbReference type="Proteomes" id="UP001218218"/>
    </source>
</evidence>
<evidence type="ECO:0008006" key="18">
    <source>
        <dbReference type="Google" id="ProtNLM"/>
    </source>
</evidence>
<feature type="coiled-coil region" evidence="11">
    <location>
        <begin position="554"/>
        <end position="581"/>
    </location>
</feature>
<name>A0AAD7ACU5_9AGAR</name>
<feature type="region of interest" description="Disordered" evidence="12">
    <location>
        <begin position="916"/>
        <end position="961"/>
    </location>
</feature>
<dbReference type="Proteomes" id="UP001218218">
    <property type="component" value="Unassembled WGS sequence"/>
</dbReference>
<dbReference type="InterPro" id="IPR031468">
    <property type="entry name" value="SMP_LBD"/>
</dbReference>
<evidence type="ECO:0000313" key="16">
    <source>
        <dbReference type="EMBL" id="KAJ7355375.1"/>
    </source>
</evidence>
<evidence type="ECO:0000256" key="9">
    <source>
        <dbReference type="ARBA" id="ARBA00023121"/>
    </source>
</evidence>
<dbReference type="Pfam" id="PF25669">
    <property type="entry name" value="SMP_MUG190-like"/>
    <property type="match status" value="1"/>
</dbReference>
<keyword evidence="17" id="KW-1185">Reference proteome</keyword>
<dbReference type="CDD" id="cd21676">
    <property type="entry name" value="SMP_Mug190"/>
    <property type="match status" value="1"/>
</dbReference>
<evidence type="ECO:0000256" key="10">
    <source>
        <dbReference type="ARBA" id="ARBA00023136"/>
    </source>
</evidence>
<evidence type="ECO:0000256" key="3">
    <source>
        <dbReference type="ARBA" id="ARBA00022553"/>
    </source>
</evidence>
<feature type="transmembrane region" description="Helical" evidence="13">
    <location>
        <begin position="125"/>
        <end position="150"/>
    </location>
</feature>
<proteinExistence type="predicted"/>
<dbReference type="InterPro" id="IPR057349">
    <property type="entry name" value="C2_Mug190_3rd"/>
</dbReference>
<dbReference type="Gene3D" id="2.60.40.150">
    <property type="entry name" value="C2 domain"/>
    <property type="match status" value="2"/>
</dbReference>
<comment type="subcellular location">
    <subcellularLocation>
        <location evidence="1">Endoplasmic reticulum membrane</location>
    </subcellularLocation>
</comment>
<keyword evidence="5" id="KW-0677">Repeat</keyword>
<dbReference type="PANTHER" id="PTHR47348:SF2">
    <property type="entry name" value="MEIOTICALLY UP-REGULATED 190 PROTEIN"/>
    <property type="match status" value="1"/>
</dbReference>
<keyword evidence="9" id="KW-0446">Lipid-binding</keyword>